<keyword evidence="3" id="KW-1185">Reference proteome</keyword>
<name>A0A0G2FZR2_9PEZI</name>
<dbReference type="EMBL" id="LCUC01000016">
    <property type="protein sequence ID" value="KKY39586.1"/>
    <property type="molecule type" value="Genomic_DNA"/>
</dbReference>
<dbReference type="STRING" id="1214573.A0A0G2FZR2"/>
<sequence length="78" mass="8522">MNTARNFESSGAFPPPDMDSALRAGYTRQREIMLDQLENDVSVGGLHWNTAKTSTIYLFKPFSCGTVNINSTGPLANP</sequence>
<dbReference type="Proteomes" id="UP000034680">
    <property type="component" value="Unassembled WGS sequence"/>
</dbReference>
<comment type="caution">
    <text evidence="2">The sequence shown here is derived from an EMBL/GenBank/DDBJ whole genome shotgun (WGS) entry which is preliminary data.</text>
</comment>
<dbReference type="OrthoDB" id="3784425at2759"/>
<organism evidence="2 3">
    <name type="scientific">Diaporthe ampelina</name>
    <dbReference type="NCBI Taxonomy" id="1214573"/>
    <lineage>
        <taxon>Eukaryota</taxon>
        <taxon>Fungi</taxon>
        <taxon>Dikarya</taxon>
        <taxon>Ascomycota</taxon>
        <taxon>Pezizomycotina</taxon>
        <taxon>Sordariomycetes</taxon>
        <taxon>Sordariomycetidae</taxon>
        <taxon>Diaporthales</taxon>
        <taxon>Diaporthaceae</taxon>
        <taxon>Diaporthe</taxon>
    </lineage>
</organism>
<accession>A0A0G2FZR2</accession>
<protein>
    <submittedName>
        <fullName evidence="2">Putative gmc oxidoreductase</fullName>
    </submittedName>
</protein>
<proteinExistence type="predicted"/>
<reference evidence="2 3" key="2">
    <citation type="submission" date="2015-05" db="EMBL/GenBank/DDBJ databases">
        <authorList>
            <person name="Morales-Cruz A."/>
            <person name="Amrine K.C."/>
            <person name="Cantu D."/>
        </authorList>
    </citation>
    <scope>NUCLEOTIDE SEQUENCE [LARGE SCALE GENOMIC DNA]</scope>
    <source>
        <strain evidence="2">DA912</strain>
    </source>
</reference>
<gene>
    <name evidence="2" type="ORF">UCDDA912_g00475</name>
</gene>
<evidence type="ECO:0000313" key="2">
    <source>
        <dbReference type="EMBL" id="KKY39586.1"/>
    </source>
</evidence>
<dbReference type="AlphaFoldDB" id="A0A0G2FZR2"/>
<feature type="region of interest" description="Disordered" evidence="1">
    <location>
        <begin position="1"/>
        <end position="21"/>
    </location>
</feature>
<reference evidence="2 3" key="1">
    <citation type="submission" date="2015-05" db="EMBL/GenBank/DDBJ databases">
        <title>Distinctive expansion of gene families associated with plant cell wall degradation and secondary metabolism in the genomes of grapevine trunk pathogens.</title>
        <authorList>
            <person name="Lawrence D.P."/>
            <person name="Travadon R."/>
            <person name="Rolshausen P.E."/>
            <person name="Baumgartner K."/>
        </authorList>
    </citation>
    <scope>NUCLEOTIDE SEQUENCE [LARGE SCALE GENOMIC DNA]</scope>
    <source>
        <strain evidence="2">DA912</strain>
    </source>
</reference>
<evidence type="ECO:0000313" key="3">
    <source>
        <dbReference type="Proteomes" id="UP000034680"/>
    </source>
</evidence>
<evidence type="ECO:0000256" key="1">
    <source>
        <dbReference type="SAM" id="MobiDB-lite"/>
    </source>
</evidence>